<feature type="compositionally biased region" description="Basic residues" evidence="1">
    <location>
        <begin position="510"/>
        <end position="527"/>
    </location>
</feature>
<evidence type="ECO:0000313" key="3">
    <source>
        <dbReference type="Proteomes" id="UP001199106"/>
    </source>
</evidence>
<keyword evidence="3" id="KW-1185">Reference proteome</keyword>
<protein>
    <submittedName>
        <fullName evidence="2">Uncharacterized protein</fullName>
    </submittedName>
</protein>
<feature type="compositionally biased region" description="Low complexity" evidence="1">
    <location>
        <begin position="813"/>
        <end position="825"/>
    </location>
</feature>
<proteinExistence type="predicted"/>
<dbReference type="AlphaFoldDB" id="A0AAD4IAD8"/>
<evidence type="ECO:0000313" key="2">
    <source>
        <dbReference type="EMBL" id="KAG9190984.1"/>
    </source>
</evidence>
<organism evidence="2 3">
    <name type="scientific">Alternaria panax</name>
    <dbReference type="NCBI Taxonomy" id="48097"/>
    <lineage>
        <taxon>Eukaryota</taxon>
        <taxon>Fungi</taxon>
        <taxon>Dikarya</taxon>
        <taxon>Ascomycota</taxon>
        <taxon>Pezizomycotina</taxon>
        <taxon>Dothideomycetes</taxon>
        <taxon>Pleosporomycetidae</taxon>
        <taxon>Pleosporales</taxon>
        <taxon>Pleosporineae</taxon>
        <taxon>Pleosporaceae</taxon>
        <taxon>Alternaria</taxon>
        <taxon>Alternaria sect. Panax</taxon>
    </lineage>
</organism>
<name>A0AAD4IAD8_9PLEO</name>
<feature type="compositionally biased region" description="Polar residues" evidence="1">
    <location>
        <begin position="673"/>
        <end position="683"/>
    </location>
</feature>
<feature type="compositionally biased region" description="Low complexity" evidence="1">
    <location>
        <begin position="711"/>
        <end position="727"/>
    </location>
</feature>
<feature type="region of interest" description="Disordered" evidence="1">
    <location>
        <begin position="290"/>
        <end position="350"/>
    </location>
</feature>
<feature type="region of interest" description="Disordered" evidence="1">
    <location>
        <begin position="669"/>
        <end position="825"/>
    </location>
</feature>
<feature type="compositionally biased region" description="Low complexity" evidence="1">
    <location>
        <begin position="753"/>
        <end position="774"/>
    </location>
</feature>
<feature type="compositionally biased region" description="Polar residues" evidence="1">
    <location>
        <begin position="728"/>
        <end position="739"/>
    </location>
</feature>
<reference evidence="2" key="1">
    <citation type="submission" date="2021-07" db="EMBL/GenBank/DDBJ databases">
        <title>Genome Resource of American Ginseng Black Spot Pathogen Alternaria panax.</title>
        <authorList>
            <person name="Qiu C."/>
            <person name="Wang W."/>
            <person name="Liu Z."/>
        </authorList>
    </citation>
    <scope>NUCLEOTIDE SEQUENCE</scope>
    <source>
        <strain evidence="2">BNCC115425</strain>
    </source>
</reference>
<accession>A0AAD4IAD8</accession>
<feature type="region of interest" description="Disordered" evidence="1">
    <location>
        <begin position="474"/>
        <end position="564"/>
    </location>
</feature>
<feature type="region of interest" description="Disordered" evidence="1">
    <location>
        <begin position="576"/>
        <end position="595"/>
    </location>
</feature>
<dbReference type="Proteomes" id="UP001199106">
    <property type="component" value="Unassembled WGS sequence"/>
</dbReference>
<sequence>MMMMMTSGGQNVHLIETIYETCTTGLKRDAFTDTKTLSFPSDRGQVVAVGCSRKQSHPYAASWKILRPRYSSYMISPSHEDQHHCNLVVVFIFTFAAVFTNRPFADASSPYHVMATVAIHMCAIVLKVLNTGSRSISFQLKDPRSNYQEEIKVPKVHEVTGCSSPTYRFSDLAQAYPQYTGYAETSEARPYICLANSLRLCSPTTPDSGATHLLKLYYISDSLSHTKDKAATQFFSEIEHGSRRGLSNHCQPFEYKSRLSANLADLVPMILVFIIPFPVSNAHAATSAECDPQSHLPASHAMNVGPEAHSLTPSSEESPRIVPPEIVAKRTGNPPRTAALPVPRSGAVNNSMNPPPEQRILQASEHITANVGADVPRRRKSALEYNNDHPYVLRSEMSQHLDAIRAGEPSPLLDFAHAARLKKAPGRTTDFSETVFYGQKFSAAFTNTPEQRQSLQPPRSNFVVEGYLDTGGHVVVERPRPEQQASIDAQLYGRNGYPRRSPEQVQRNSRASRRSGNSRHQTRRTQSRAKSSTDDQRSNFQEGPDEHDMTGLRGGSGGKEQAHAQSWLCHRLGQRRELTTSENSESGRSCKGSEDDSWYIASSQRGGTGSPSALRDHERLSPTLFWLAGGRGRPITTADWKSQKPEKRIGGLLGMALYGLDAGSEYRKHKNTRYSGSGASTLRNMPVMPKANKSVKREKAASVKSSKTHSRSSISSNRSTKSQNSQSPKLNKSATSASGVQREALLDPISEEAATATPAPAADPNPTGAAAAGDQPADIPEQNAPPLEDAQREAEGADLPGEALAPTEDESAGRAAAEGSGRANI</sequence>
<gene>
    <name evidence="2" type="ORF">G6011_09072</name>
</gene>
<dbReference type="EMBL" id="JAANER010000004">
    <property type="protein sequence ID" value="KAG9190984.1"/>
    <property type="molecule type" value="Genomic_DNA"/>
</dbReference>
<comment type="caution">
    <text evidence="2">The sequence shown here is derived from an EMBL/GenBank/DDBJ whole genome shotgun (WGS) entry which is preliminary data.</text>
</comment>
<evidence type="ECO:0000256" key="1">
    <source>
        <dbReference type="SAM" id="MobiDB-lite"/>
    </source>
</evidence>